<name>A0A419V5M2_9BACL</name>
<comment type="caution">
    <text evidence="2">The sequence shown here is derived from an EMBL/GenBank/DDBJ whole genome shotgun (WGS) entry which is preliminary data.</text>
</comment>
<evidence type="ECO:0000313" key="2">
    <source>
        <dbReference type="EMBL" id="RKD75270.1"/>
    </source>
</evidence>
<accession>A0A419V5M2</accession>
<dbReference type="Proteomes" id="UP000285120">
    <property type="component" value="Unassembled WGS sequence"/>
</dbReference>
<dbReference type="RefSeq" id="WP_120192161.1">
    <property type="nucleotide sequence ID" value="NZ_RAPK01000007.1"/>
</dbReference>
<keyword evidence="3" id="KW-1185">Reference proteome</keyword>
<reference evidence="2 3" key="1">
    <citation type="submission" date="2018-09" db="EMBL/GenBank/DDBJ databases">
        <title>Genomic Encyclopedia of Archaeal and Bacterial Type Strains, Phase II (KMG-II): from individual species to whole genera.</title>
        <authorList>
            <person name="Goeker M."/>
        </authorList>
    </citation>
    <scope>NUCLEOTIDE SEQUENCE [LARGE SCALE GENOMIC DNA]</scope>
    <source>
        <strain evidence="2 3">DSM 17008</strain>
    </source>
</reference>
<dbReference type="EMBL" id="RAPK01000007">
    <property type="protein sequence ID" value="RKD75270.1"/>
    <property type="molecule type" value="Genomic_DNA"/>
</dbReference>
<organism evidence="2 3">
    <name type="scientific">Sinobaca qinghaiensis</name>
    <dbReference type="NCBI Taxonomy" id="342944"/>
    <lineage>
        <taxon>Bacteria</taxon>
        <taxon>Bacillati</taxon>
        <taxon>Bacillota</taxon>
        <taxon>Bacilli</taxon>
        <taxon>Bacillales</taxon>
        <taxon>Sporolactobacillaceae</taxon>
        <taxon>Sinobaca</taxon>
    </lineage>
</organism>
<feature type="transmembrane region" description="Helical" evidence="1">
    <location>
        <begin position="12"/>
        <end position="30"/>
    </location>
</feature>
<protein>
    <submittedName>
        <fullName evidence="2">Uncharacterized protein</fullName>
    </submittedName>
</protein>
<proteinExistence type="predicted"/>
<evidence type="ECO:0000256" key="1">
    <source>
        <dbReference type="SAM" id="Phobius"/>
    </source>
</evidence>
<dbReference type="AlphaFoldDB" id="A0A419V5M2"/>
<gene>
    <name evidence="2" type="ORF">ATL39_0969</name>
</gene>
<sequence>MKGSTAFKLKIAWLVLLFVICIVLAFIHFIAGNILWGSLLILAALFPLTNLIFRVISYQKHKSAG</sequence>
<evidence type="ECO:0000313" key="3">
    <source>
        <dbReference type="Proteomes" id="UP000285120"/>
    </source>
</evidence>
<keyword evidence="1" id="KW-0812">Transmembrane</keyword>
<feature type="transmembrane region" description="Helical" evidence="1">
    <location>
        <begin position="36"/>
        <end position="56"/>
    </location>
</feature>
<keyword evidence="1" id="KW-1133">Transmembrane helix</keyword>
<keyword evidence="1" id="KW-0472">Membrane</keyword>